<evidence type="ECO:0000313" key="2">
    <source>
        <dbReference type="Proteomes" id="UP000548476"/>
    </source>
</evidence>
<dbReference type="AlphaFoldDB" id="A0A841FUX3"/>
<accession>A0A841FUX3</accession>
<reference evidence="1 2" key="1">
    <citation type="submission" date="2020-08" db="EMBL/GenBank/DDBJ databases">
        <title>Genomic Encyclopedia of Type Strains, Phase IV (KMG-IV): sequencing the most valuable type-strain genomes for metagenomic binning, comparative biology and taxonomic classification.</title>
        <authorList>
            <person name="Goeker M."/>
        </authorList>
    </citation>
    <scope>NUCLEOTIDE SEQUENCE [LARGE SCALE GENOMIC DNA]</scope>
    <source>
        <strain evidence="1 2">YIM 65646</strain>
    </source>
</reference>
<protein>
    <submittedName>
        <fullName evidence="1">Uncharacterized protein</fullName>
    </submittedName>
</protein>
<dbReference type="EMBL" id="JACHGT010000007">
    <property type="protein sequence ID" value="MBB6035780.1"/>
    <property type="molecule type" value="Genomic_DNA"/>
</dbReference>
<dbReference type="Proteomes" id="UP000548476">
    <property type="component" value="Unassembled WGS sequence"/>
</dbReference>
<organism evidence="1 2">
    <name type="scientific">Phytomonospora endophytica</name>
    <dbReference type="NCBI Taxonomy" id="714109"/>
    <lineage>
        <taxon>Bacteria</taxon>
        <taxon>Bacillati</taxon>
        <taxon>Actinomycetota</taxon>
        <taxon>Actinomycetes</taxon>
        <taxon>Micromonosporales</taxon>
        <taxon>Micromonosporaceae</taxon>
        <taxon>Phytomonospora</taxon>
    </lineage>
</organism>
<name>A0A841FUX3_9ACTN</name>
<evidence type="ECO:0000313" key="1">
    <source>
        <dbReference type="EMBL" id="MBB6035780.1"/>
    </source>
</evidence>
<sequence>MKKIAIRKTETVRLTSAAQPLYAGGCGGGGPVVPTEPVLA</sequence>
<keyword evidence="2" id="KW-1185">Reference proteome</keyword>
<proteinExistence type="predicted"/>
<comment type="caution">
    <text evidence="1">The sequence shown here is derived from an EMBL/GenBank/DDBJ whole genome shotgun (WGS) entry which is preliminary data.</text>
</comment>
<gene>
    <name evidence="1" type="ORF">HNR73_003644</name>
</gene>
<dbReference type="RefSeq" id="WP_260337233.1">
    <property type="nucleotide sequence ID" value="NZ_BONT01000075.1"/>
</dbReference>